<gene>
    <name evidence="3" type="ORF">ZIOFF_015475</name>
</gene>
<reference evidence="3 4" key="1">
    <citation type="submission" date="2020-08" db="EMBL/GenBank/DDBJ databases">
        <title>Plant Genome Project.</title>
        <authorList>
            <person name="Zhang R.-G."/>
        </authorList>
    </citation>
    <scope>NUCLEOTIDE SEQUENCE [LARGE SCALE GENOMIC DNA]</scope>
    <source>
        <tissue evidence="3">Rhizome</tissue>
    </source>
</reference>
<sequence>MERELKKECHIVHMSWGNVASSSTYDDDDSDNSDGFHSDDELSTRTQTPFTSNSVNSSVAGAGGSYARSPRRSLLNSGFWILFQLVLNMGQIIAAITVLSLSGHEHPQSPLFAWLIGYAIGCSATLPHLCWHFIYHNNHSSQQESELHQQNSSSINIPESISYMTMSFPQAIEDHGQSFAAVFQFRQNLAVVGTRFNTFIDHFKMGVDCFFAVWFVVGNVWIFSENSSEYSAPNLYRLCIVFLALSCIGYAIPFVRFTTLCCVFPCIISVLGIRDDWYPTRGATSDVINSLPTFKFKSKRRTDTRNPEYLCQGGILSPAADERITSTDDVSHSFPHKCDAFYATQLQIVSGILSYYLCIFL</sequence>
<feature type="region of interest" description="Disordered" evidence="1">
    <location>
        <begin position="22"/>
        <end position="62"/>
    </location>
</feature>
<accession>A0A8J5HEC3</accession>
<comment type="caution">
    <text evidence="3">The sequence shown here is derived from an EMBL/GenBank/DDBJ whole genome shotgun (WGS) entry which is preliminary data.</text>
</comment>
<evidence type="ECO:0000313" key="4">
    <source>
        <dbReference type="Proteomes" id="UP000734854"/>
    </source>
</evidence>
<feature type="compositionally biased region" description="Basic and acidic residues" evidence="1">
    <location>
        <begin position="34"/>
        <end position="43"/>
    </location>
</feature>
<evidence type="ECO:0000313" key="3">
    <source>
        <dbReference type="EMBL" id="KAG6525518.1"/>
    </source>
</evidence>
<keyword evidence="2" id="KW-1133">Transmembrane helix</keyword>
<dbReference type="PANTHER" id="PTHR46225">
    <property type="entry name" value="C3H4 TYPE ZINC FINGER PROTEIN"/>
    <property type="match status" value="1"/>
</dbReference>
<dbReference type="PANTHER" id="PTHR46225:SF2">
    <property type="entry name" value="C3H4 TYPE ZINC FINGER PROTEIN"/>
    <property type="match status" value="1"/>
</dbReference>
<feature type="transmembrane region" description="Helical" evidence="2">
    <location>
        <begin position="78"/>
        <end position="99"/>
    </location>
</feature>
<protein>
    <submittedName>
        <fullName evidence="3">Uncharacterized protein</fullName>
    </submittedName>
</protein>
<keyword evidence="2" id="KW-0812">Transmembrane</keyword>
<evidence type="ECO:0000256" key="2">
    <source>
        <dbReference type="SAM" id="Phobius"/>
    </source>
</evidence>
<feature type="transmembrane region" description="Helical" evidence="2">
    <location>
        <begin position="111"/>
        <end position="134"/>
    </location>
</feature>
<organism evidence="3 4">
    <name type="scientific">Zingiber officinale</name>
    <name type="common">Ginger</name>
    <name type="synonym">Amomum zingiber</name>
    <dbReference type="NCBI Taxonomy" id="94328"/>
    <lineage>
        <taxon>Eukaryota</taxon>
        <taxon>Viridiplantae</taxon>
        <taxon>Streptophyta</taxon>
        <taxon>Embryophyta</taxon>
        <taxon>Tracheophyta</taxon>
        <taxon>Spermatophyta</taxon>
        <taxon>Magnoliopsida</taxon>
        <taxon>Liliopsida</taxon>
        <taxon>Zingiberales</taxon>
        <taxon>Zingiberaceae</taxon>
        <taxon>Zingiber</taxon>
    </lineage>
</organism>
<dbReference type="Proteomes" id="UP000734854">
    <property type="component" value="Unassembled WGS sequence"/>
</dbReference>
<proteinExistence type="predicted"/>
<name>A0A8J5HEC3_ZINOF</name>
<keyword evidence="2" id="KW-0472">Membrane</keyword>
<keyword evidence="4" id="KW-1185">Reference proteome</keyword>
<feature type="transmembrane region" description="Helical" evidence="2">
    <location>
        <begin position="235"/>
        <end position="255"/>
    </location>
</feature>
<feature type="transmembrane region" description="Helical" evidence="2">
    <location>
        <begin position="205"/>
        <end position="223"/>
    </location>
</feature>
<dbReference type="AlphaFoldDB" id="A0A8J5HEC3"/>
<dbReference type="EMBL" id="JACMSC010000004">
    <property type="protein sequence ID" value="KAG6525518.1"/>
    <property type="molecule type" value="Genomic_DNA"/>
</dbReference>
<evidence type="ECO:0000256" key="1">
    <source>
        <dbReference type="SAM" id="MobiDB-lite"/>
    </source>
</evidence>